<feature type="chain" id="PRO_5044633384" description="DUF1161 domain-containing protein" evidence="1">
    <location>
        <begin position="21"/>
        <end position="99"/>
    </location>
</feature>
<evidence type="ECO:0000313" key="3">
    <source>
        <dbReference type="EMBL" id="QGU86914.1"/>
    </source>
</evidence>
<name>A0A6I6EB08_9GAMM</name>
<evidence type="ECO:0000313" key="2">
    <source>
        <dbReference type="EMBL" id="MTD26510.1"/>
    </source>
</evidence>
<evidence type="ECO:0000256" key="1">
    <source>
        <dbReference type="SAM" id="SignalP"/>
    </source>
</evidence>
<sequence>MKKLIVAMVISALMSGPAFAISQSYRAKLERSGCTQVSELQGCDINKTKAQNQKAANATTPDAVKAKSAVIDGVKVRCDKPLPAHATPAGKEWLATHCD</sequence>
<accession>A0A6L6GL31</accession>
<feature type="signal peptide" evidence="1">
    <location>
        <begin position="1"/>
        <end position="20"/>
    </location>
</feature>
<organism evidence="3 4">
    <name type="scientific">Erwinia sorbitola</name>
    <dbReference type="NCBI Taxonomy" id="2681984"/>
    <lineage>
        <taxon>Bacteria</taxon>
        <taxon>Pseudomonadati</taxon>
        <taxon>Pseudomonadota</taxon>
        <taxon>Gammaproteobacteria</taxon>
        <taxon>Enterobacterales</taxon>
        <taxon>Erwiniaceae</taxon>
        <taxon>Erwinia</taxon>
    </lineage>
</organism>
<keyword evidence="5" id="KW-1185">Reference proteome</keyword>
<dbReference type="RefSeq" id="WP_154751747.1">
    <property type="nucleotide sequence ID" value="NZ_CP046509.1"/>
</dbReference>
<evidence type="ECO:0000313" key="5">
    <source>
        <dbReference type="Proteomes" id="UP000480164"/>
    </source>
</evidence>
<dbReference type="Proteomes" id="UP000480164">
    <property type="component" value="Unassembled WGS sequence"/>
</dbReference>
<accession>A0A6I6EB08</accession>
<keyword evidence="1" id="KW-0732">Signal</keyword>
<gene>
    <name evidence="2" type="ORF">GK011_06065</name>
    <name evidence="3" type="ORF">GN242_06680</name>
</gene>
<dbReference type="Proteomes" id="UP000424752">
    <property type="component" value="Chromosome"/>
</dbReference>
<evidence type="ECO:0008006" key="6">
    <source>
        <dbReference type="Google" id="ProtNLM"/>
    </source>
</evidence>
<proteinExistence type="predicted"/>
<dbReference type="KEGG" id="erwi:GN242_06680"/>
<protein>
    <recommendedName>
        <fullName evidence="6">DUF1161 domain-containing protein</fullName>
    </recommendedName>
</protein>
<dbReference type="EMBL" id="CP046509">
    <property type="protein sequence ID" value="QGU86914.1"/>
    <property type="molecule type" value="Genomic_DNA"/>
</dbReference>
<reference evidence="3 4" key="2">
    <citation type="submission" date="2019-12" db="EMBL/GenBank/DDBJ databases">
        <title>Erwinia sp. nov., isolated from droppings of birds in the Qinghai-Tiebt plateau of China.</title>
        <authorList>
            <person name="Ge Y."/>
        </authorList>
    </citation>
    <scope>NUCLEOTIDE SEQUENCE [LARGE SCALE GENOMIC DNA]</scope>
    <source>
        <strain evidence="3 4">J780</strain>
    </source>
</reference>
<dbReference type="AlphaFoldDB" id="A0A6I6EB08"/>
<evidence type="ECO:0000313" key="4">
    <source>
        <dbReference type="Proteomes" id="UP000424752"/>
    </source>
</evidence>
<reference evidence="2 5" key="1">
    <citation type="submission" date="2019-11" db="EMBL/GenBank/DDBJ databases">
        <title>Erwinia sp. nov., isolated from feces of birds in Tibet plateau of China.</title>
        <authorList>
            <person name="Ge Y."/>
        </authorList>
    </citation>
    <scope>NUCLEOTIDE SEQUENCE [LARGE SCALE GENOMIC DNA]</scope>
    <source>
        <strain evidence="2 5">J316</strain>
    </source>
</reference>
<dbReference type="EMBL" id="WLZX01000001">
    <property type="protein sequence ID" value="MTD26510.1"/>
    <property type="molecule type" value="Genomic_DNA"/>
</dbReference>